<dbReference type="AlphaFoldDB" id="A0A6A5YDJ6"/>
<dbReference type="EMBL" id="ML977418">
    <property type="protein sequence ID" value="KAF2105156.1"/>
    <property type="molecule type" value="Genomic_DNA"/>
</dbReference>
<dbReference type="InterPro" id="IPR014746">
    <property type="entry name" value="Gln_synth/guanido_kin_cat_dom"/>
</dbReference>
<dbReference type="SMART" id="SM01230">
    <property type="entry name" value="Gln-synt_C"/>
    <property type="match status" value="1"/>
</dbReference>
<feature type="domain" description="GS catalytic" evidence="5">
    <location>
        <begin position="126"/>
        <end position="387"/>
    </location>
</feature>
<dbReference type="InterPro" id="IPR008146">
    <property type="entry name" value="Gln_synth_cat_dom"/>
</dbReference>
<protein>
    <recommendedName>
        <fullName evidence="1">Glutamine synthetase</fullName>
    </recommendedName>
</protein>
<dbReference type="PANTHER" id="PTHR43785">
    <property type="entry name" value="GAMMA-GLUTAMYLPUTRESCINE SYNTHETASE"/>
    <property type="match status" value="1"/>
</dbReference>
<reference evidence="6" key="1">
    <citation type="journal article" date="2020" name="Stud. Mycol.">
        <title>101 Dothideomycetes genomes: a test case for predicting lifestyles and emergence of pathogens.</title>
        <authorList>
            <person name="Haridas S."/>
            <person name="Albert R."/>
            <person name="Binder M."/>
            <person name="Bloem J."/>
            <person name="Labutti K."/>
            <person name="Salamov A."/>
            <person name="Andreopoulos B."/>
            <person name="Baker S."/>
            <person name="Barry K."/>
            <person name="Bills G."/>
            <person name="Bluhm B."/>
            <person name="Cannon C."/>
            <person name="Castanera R."/>
            <person name="Culley D."/>
            <person name="Daum C."/>
            <person name="Ezra D."/>
            <person name="Gonzalez J."/>
            <person name="Henrissat B."/>
            <person name="Kuo A."/>
            <person name="Liang C."/>
            <person name="Lipzen A."/>
            <person name="Lutzoni F."/>
            <person name="Magnuson J."/>
            <person name="Mondo S."/>
            <person name="Nolan M."/>
            <person name="Ohm R."/>
            <person name="Pangilinan J."/>
            <person name="Park H.-J."/>
            <person name="Ramirez L."/>
            <person name="Alfaro M."/>
            <person name="Sun H."/>
            <person name="Tritt A."/>
            <person name="Yoshinaga Y."/>
            <person name="Zwiers L.-H."/>
            <person name="Turgeon B."/>
            <person name="Goodwin S."/>
            <person name="Spatafora J."/>
            <person name="Crous P."/>
            <person name="Grigoriev I."/>
        </authorList>
    </citation>
    <scope>NUCLEOTIDE SEQUENCE</scope>
    <source>
        <strain evidence="6">CBS 627.86</strain>
    </source>
</reference>
<dbReference type="Gene3D" id="3.10.20.70">
    <property type="entry name" value="Glutamine synthetase, N-terminal domain"/>
    <property type="match status" value="1"/>
</dbReference>
<evidence type="ECO:0000313" key="6">
    <source>
        <dbReference type="EMBL" id="KAF2105156.1"/>
    </source>
</evidence>
<dbReference type="OrthoDB" id="3364440at2759"/>
<evidence type="ECO:0000256" key="2">
    <source>
        <dbReference type="ARBA" id="ARBA00022598"/>
    </source>
</evidence>
<accession>A0A6A5YDJ6</accession>
<evidence type="ECO:0000256" key="1">
    <source>
        <dbReference type="ARBA" id="ARBA00021364"/>
    </source>
</evidence>
<organism evidence="6 7">
    <name type="scientific">Lophiotrema nucula</name>
    <dbReference type="NCBI Taxonomy" id="690887"/>
    <lineage>
        <taxon>Eukaryota</taxon>
        <taxon>Fungi</taxon>
        <taxon>Dikarya</taxon>
        <taxon>Ascomycota</taxon>
        <taxon>Pezizomycotina</taxon>
        <taxon>Dothideomycetes</taxon>
        <taxon>Pleosporomycetidae</taxon>
        <taxon>Pleosporales</taxon>
        <taxon>Lophiotremataceae</taxon>
        <taxon>Lophiotrema</taxon>
    </lineage>
</organism>
<evidence type="ECO:0000313" key="7">
    <source>
        <dbReference type="Proteomes" id="UP000799770"/>
    </source>
</evidence>
<keyword evidence="7" id="KW-1185">Reference proteome</keyword>
<sequence length="387" mass="43198">MDNKEHFLAFLKTHPAVRFVRLLWLDYTSTLRVRVLTARHYLRLSESGRAHGLGRLYMTLIDNDAPLAASYSNAGTGQAYLMPDLSSLRVCPWMENHATVFCFFRQNESDPKHAVGHEDTLSELCPRLALRKCLADTTSKGERFLVGFEIEFTCTMVKDPAPAESLPRVHQASGLRTLESVMLPILCKIAESLERIGIDVEHFHAEAEIDQFELVTAPYSPLEAVDNLIITRETIRKISSDHGVDVSFHPSHPANNGLHLNISLLGMGSTVRDVEDCFLAGILDHLASIFGFGLPHPESYIRTSPGHQCIGRYKTWGTQNREAPIRRKGAGFWEMRFLDSSTNVYLCLAALLYAGRSGIESEAQLTLSDCNGNQVSVHPHISELTLK</sequence>
<gene>
    <name evidence="6" type="ORF">BDV96DRAFT_509882</name>
</gene>
<dbReference type="GO" id="GO:0006542">
    <property type="term" value="P:glutamine biosynthetic process"/>
    <property type="evidence" value="ECO:0007669"/>
    <property type="project" value="InterPro"/>
</dbReference>
<dbReference type="SUPFAM" id="SSF54368">
    <property type="entry name" value="Glutamine synthetase, N-terminal domain"/>
    <property type="match status" value="1"/>
</dbReference>
<proteinExistence type="inferred from homology"/>
<evidence type="ECO:0000256" key="3">
    <source>
        <dbReference type="PROSITE-ProRule" id="PRU01331"/>
    </source>
</evidence>
<evidence type="ECO:0000259" key="5">
    <source>
        <dbReference type="PROSITE" id="PS51987"/>
    </source>
</evidence>
<dbReference type="GO" id="GO:0004356">
    <property type="term" value="F:glutamine synthetase activity"/>
    <property type="evidence" value="ECO:0007669"/>
    <property type="project" value="InterPro"/>
</dbReference>
<evidence type="ECO:0000256" key="4">
    <source>
        <dbReference type="RuleBase" id="RU000384"/>
    </source>
</evidence>
<dbReference type="Pfam" id="PF00120">
    <property type="entry name" value="Gln-synt_C"/>
    <property type="match status" value="1"/>
</dbReference>
<name>A0A6A5YDJ6_9PLEO</name>
<dbReference type="SUPFAM" id="SSF55931">
    <property type="entry name" value="Glutamine synthetase/guanido kinase"/>
    <property type="match status" value="1"/>
</dbReference>
<comment type="similarity">
    <text evidence="3 4">Belongs to the glutamine synthetase family.</text>
</comment>
<dbReference type="InterPro" id="IPR036651">
    <property type="entry name" value="Gln_synt_N_sf"/>
</dbReference>
<keyword evidence="2" id="KW-0436">Ligase</keyword>
<dbReference type="PROSITE" id="PS51987">
    <property type="entry name" value="GS_CATALYTIC"/>
    <property type="match status" value="1"/>
</dbReference>
<dbReference type="Proteomes" id="UP000799770">
    <property type="component" value="Unassembled WGS sequence"/>
</dbReference>
<dbReference type="PANTHER" id="PTHR43785:SF2">
    <property type="entry name" value="TYPE-1 GLUTAMINE SYNTHETASE 1"/>
    <property type="match status" value="1"/>
</dbReference>
<dbReference type="Gene3D" id="3.30.590.10">
    <property type="entry name" value="Glutamine synthetase/guanido kinase, catalytic domain"/>
    <property type="match status" value="1"/>
</dbReference>